<dbReference type="AlphaFoldDB" id="A0A812MGE3"/>
<dbReference type="Proteomes" id="UP000601435">
    <property type="component" value="Unassembled WGS sequence"/>
</dbReference>
<proteinExistence type="predicted"/>
<comment type="caution">
    <text evidence="1">The sequence shown here is derived from an EMBL/GenBank/DDBJ whole genome shotgun (WGS) entry which is preliminary data.</text>
</comment>
<feature type="non-terminal residue" evidence="1">
    <location>
        <position position="1"/>
    </location>
</feature>
<sequence>MLERCVKDKRYVAEQFQLVESSKVETQEAGREGDDDPDAADVFAPVSWLWHLIGRD</sequence>
<organism evidence="1 2">
    <name type="scientific">Symbiodinium necroappetens</name>
    <dbReference type="NCBI Taxonomy" id="1628268"/>
    <lineage>
        <taxon>Eukaryota</taxon>
        <taxon>Sar</taxon>
        <taxon>Alveolata</taxon>
        <taxon>Dinophyceae</taxon>
        <taxon>Suessiales</taxon>
        <taxon>Symbiodiniaceae</taxon>
        <taxon>Symbiodinium</taxon>
    </lineage>
</organism>
<name>A0A812MGE3_9DINO</name>
<protein>
    <submittedName>
        <fullName evidence="1">Uncharacterized protein</fullName>
    </submittedName>
</protein>
<gene>
    <name evidence="1" type="ORF">SNEC2469_LOCUS6043</name>
</gene>
<evidence type="ECO:0000313" key="2">
    <source>
        <dbReference type="Proteomes" id="UP000601435"/>
    </source>
</evidence>
<dbReference type="OrthoDB" id="10451433at2759"/>
<accession>A0A812MGE3</accession>
<dbReference type="EMBL" id="CAJNJA010010793">
    <property type="protein sequence ID" value="CAE7262507.1"/>
    <property type="molecule type" value="Genomic_DNA"/>
</dbReference>
<keyword evidence="2" id="KW-1185">Reference proteome</keyword>
<evidence type="ECO:0000313" key="1">
    <source>
        <dbReference type="EMBL" id="CAE7262507.1"/>
    </source>
</evidence>
<reference evidence="1" key="1">
    <citation type="submission" date="2021-02" db="EMBL/GenBank/DDBJ databases">
        <authorList>
            <person name="Dougan E. K."/>
            <person name="Rhodes N."/>
            <person name="Thang M."/>
            <person name="Chan C."/>
        </authorList>
    </citation>
    <scope>NUCLEOTIDE SEQUENCE</scope>
</reference>